<comment type="caution">
    <text evidence="1">The sequence shown here is derived from an EMBL/GenBank/DDBJ whole genome shotgun (WGS) entry which is preliminary data.</text>
</comment>
<name>A0ACC1HT13_9FUNG</name>
<protein>
    <submittedName>
        <fullName evidence="1">Uncharacterized protein</fullName>
    </submittedName>
</protein>
<organism evidence="1 2">
    <name type="scientific">Spiromyces aspiralis</name>
    <dbReference type="NCBI Taxonomy" id="68401"/>
    <lineage>
        <taxon>Eukaryota</taxon>
        <taxon>Fungi</taxon>
        <taxon>Fungi incertae sedis</taxon>
        <taxon>Zoopagomycota</taxon>
        <taxon>Kickxellomycotina</taxon>
        <taxon>Kickxellomycetes</taxon>
        <taxon>Kickxellales</taxon>
        <taxon>Kickxellaceae</taxon>
        <taxon>Spiromyces</taxon>
    </lineage>
</organism>
<reference evidence="1" key="1">
    <citation type="submission" date="2022-06" db="EMBL/GenBank/DDBJ databases">
        <title>Phylogenomic reconstructions and comparative analyses of Kickxellomycotina fungi.</title>
        <authorList>
            <person name="Reynolds N.K."/>
            <person name="Stajich J.E."/>
            <person name="Barry K."/>
            <person name="Grigoriev I.V."/>
            <person name="Crous P."/>
            <person name="Smith M.E."/>
        </authorList>
    </citation>
    <scope>NUCLEOTIDE SEQUENCE</scope>
    <source>
        <strain evidence="1">RSA 2271</strain>
    </source>
</reference>
<proteinExistence type="predicted"/>
<evidence type="ECO:0000313" key="2">
    <source>
        <dbReference type="Proteomes" id="UP001145114"/>
    </source>
</evidence>
<accession>A0ACC1HT13</accession>
<dbReference type="Proteomes" id="UP001145114">
    <property type="component" value="Unassembled WGS sequence"/>
</dbReference>
<gene>
    <name evidence="1" type="ORF">EV182_001474</name>
</gene>
<evidence type="ECO:0000313" key="1">
    <source>
        <dbReference type="EMBL" id="KAJ1679715.1"/>
    </source>
</evidence>
<keyword evidence="2" id="KW-1185">Reference proteome</keyword>
<sequence length="213" mass="24133">MGSIQSDYEREIAQFGWDPRKADPSRLPGLVVFDLDFTLWPLWVDTHLDSEPVKYGSHTTTLLDIHGQELKLYRDVPAIFNLIKQLPNTRIAVASRTHTPARANKALRMMKISKVYDHDGGLSLLSGASGPADKLVPLEDFIDYCQIYPGSKVKHFQNIHNNSRVAYASMLFFDDEMRNEQVAKKLGVTFRLVDGPLRFVDVLDALKKFCQAP</sequence>
<dbReference type="EMBL" id="JAMZIH010000216">
    <property type="protein sequence ID" value="KAJ1679715.1"/>
    <property type="molecule type" value="Genomic_DNA"/>
</dbReference>